<name>A0A507AG71_9PEZI</name>
<evidence type="ECO:0000313" key="3">
    <source>
        <dbReference type="Proteomes" id="UP000319257"/>
    </source>
</evidence>
<feature type="compositionally biased region" description="Acidic residues" evidence="1">
    <location>
        <begin position="44"/>
        <end position="55"/>
    </location>
</feature>
<accession>A0A507AG71</accession>
<feature type="region of interest" description="Disordered" evidence="1">
    <location>
        <begin position="231"/>
        <end position="319"/>
    </location>
</feature>
<feature type="compositionally biased region" description="Acidic residues" evidence="1">
    <location>
        <begin position="257"/>
        <end position="276"/>
    </location>
</feature>
<proteinExistence type="predicted"/>
<dbReference type="OrthoDB" id="5399183at2759"/>
<feature type="region of interest" description="Disordered" evidence="1">
    <location>
        <begin position="1"/>
        <end position="170"/>
    </location>
</feature>
<dbReference type="Proteomes" id="UP000319257">
    <property type="component" value="Unassembled WGS sequence"/>
</dbReference>
<feature type="compositionally biased region" description="Polar residues" evidence="1">
    <location>
        <begin position="292"/>
        <end position="304"/>
    </location>
</feature>
<feature type="compositionally biased region" description="Acidic residues" evidence="1">
    <location>
        <begin position="451"/>
        <end position="470"/>
    </location>
</feature>
<feature type="compositionally biased region" description="Polar residues" evidence="1">
    <location>
        <begin position="569"/>
        <end position="586"/>
    </location>
</feature>
<dbReference type="AlphaFoldDB" id="A0A507AG71"/>
<feature type="compositionally biased region" description="Acidic residues" evidence="1">
    <location>
        <begin position="83"/>
        <end position="112"/>
    </location>
</feature>
<keyword evidence="3" id="KW-1185">Reference proteome</keyword>
<dbReference type="EMBL" id="SKBQ01000087">
    <property type="protein sequence ID" value="TPX07732.1"/>
    <property type="molecule type" value="Genomic_DNA"/>
</dbReference>
<organism evidence="2 3">
    <name type="scientific">Thyridium curvatum</name>
    <dbReference type="NCBI Taxonomy" id="1093900"/>
    <lineage>
        <taxon>Eukaryota</taxon>
        <taxon>Fungi</taxon>
        <taxon>Dikarya</taxon>
        <taxon>Ascomycota</taxon>
        <taxon>Pezizomycotina</taxon>
        <taxon>Sordariomycetes</taxon>
        <taxon>Sordariomycetidae</taxon>
        <taxon>Thyridiales</taxon>
        <taxon>Thyridiaceae</taxon>
        <taxon>Thyridium</taxon>
    </lineage>
</organism>
<evidence type="ECO:0000256" key="1">
    <source>
        <dbReference type="SAM" id="MobiDB-lite"/>
    </source>
</evidence>
<sequence length="613" mass="67828">MSRNVRRKYPSTPTKGKPVKRRDSDSSSSLDLSDLSDGYSGVDEVSDSEDDDEEGVVAAEEEHIITRVSRKDRNPGSSRPVQDEDSDADEEDDDDDDDDNDDDLEPDDEDGDQSASWDGIPSEAEGSTASELGGDDAFMLAEDLPAARRQVRFTGVPDSDSDSTTSEMSDDMTEYFPDIFVEQTSLDPAFRREIEQDLDDVSSNSSFWDFHDTYDRNAEQSDPIDFFQGFEDETPLATPHGSHPPTEASTPVPSTEEAQDLDGYETDGDTTEEDIPEPLPRRRQIRRCETVEASSDSETDTTVKGRSRGRPRTGRFDLDSSVQKPIAVVNPITRKMIIFTPKKDGENRFDLSPESLRTFFSVPSADTAQSSPILSHSGSLMMGAMFSSNTFGDFMHSQPFGPVEAFFPTMSSDAFVGDDSDFSGIYDEEDAEDEEEKRLKLEDFITFQEHSDDEEAATPDDLGIDWEEGTNPDLPSTPGTRRPSTAMSANSDNILEVHPLLAHFDNNSDAVGAFRRNQVNQQLILSDRATSESLAFSGPYSLGTLRGIKHGSLETVTTPITPARRQKRTSMNGFNDFNRSPLANVSQKRKASGMHDGNHKKQRSISDVRDIAL</sequence>
<dbReference type="InParanoid" id="A0A507AG71"/>
<feature type="compositionally biased region" description="Low complexity" evidence="1">
    <location>
        <begin position="26"/>
        <end position="43"/>
    </location>
</feature>
<reference evidence="2 3" key="1">
    <citation type="submission" date="2019-06" db="EMBL/GenBank/DDBJ databases">
        <title>Draft genome sequence of the filamentous fungus Phialemoniopsis curvata isolated from diesel fuel.</title>
        <authorList>
            <person name="Varaljay V.A."/>
            <person name="Lyon W.J."/>
            <person name="Crouch A.L."/>
            <person name="Drake C.E."/>
            <person name="Hollomon J.M."/>
            <person name="Nadeau L.J."/>
            <person name="Nunn H.S."/>
            <person name="Stevenson B.S."/>
            <person name="Bojanowski C.L."/>
            <person name="Crookes-Goodson W.J."/>
        </authorList>
    </citation>
    <scope>NUCLEOTIDE SEQUENCE [LARGE SCALE GENOMIC DNA]</scope>
    <source>
        <strain evidence="2 3">D216</strain>
    </source>
</reference>
<dbReference type="RefSeq" id="XP_030989443.1">
    <property type="nucleotide sequence ID" value="XM_031133267.1"/>
</dbReference>
<feature type="compositionally biased region" description="Basic and acidic residues" evidence="1">
    <location>
        <begin position="60"/>
        <end position="74"/>
    </location>
</feature>
<gene>
    <name evidence="2" type="ORF">E0L32_010628</name>
</gene>
<feature type="compositionally biased region" description="Basic and acidic residues" evidence="1">
    <location>
        <begin position="596"/>
        <end position="613"/>
    </location>
</feature>
<comment type="caution">
    <text evidence="2">The sequence shown here is derived from an EMBL/GenBank/DDBJ whole genome shotgun (WGS) entry which is preliminary data.</text>
</comment>
<evidence type="ECO:0000313" key="2">
    <source>
        <dbReference type="EMBL" id="TPX07732.1"/>
    </source>
</evidence>
<dbReference type="STRING" id="1093900.A0A507AG71"/>
<protein>
    <submittedName>
        <fullName evidence="2">Uncharacterized protein</fullName>
    </submittedName>
</protein>
<dbReference type="GeneID" id="41978075"/>
<feature type="region of interest" description="Disordered" evidence="1">
    <location>
        <begin position="450"/>
        <end position="486"/>
    </location>
</feature>
<feature type="region of interest" description="Disordered" evidence="1">
    <location>
        <begin position="560"/>
        <end position="613"/>
    </location>
</feature>
<feature type="compositionally biased region" description="Polar residues" evidence="1">
    <location>
        <begin position="473"/>
        <end position="486"/>
    </location>
</feature>